<sequence>MEFSETFGCIWSSKEVYWSTAWSSRRHLGVFGAQKRCKGDHWTSRALGATLPERHRQVALTCLTRATLPERLGEVARVFIAGKHESDLTRATRRSRSRFHRSEAQERPYQSDAEKSLAFSSLGDTRATRSDPSRSLPKPGATSRSDY</sequence>
<dbReference type="EMBL" id="QGKY02000164">
    <property type="protein sequence ID" value="KAF2592452.1"/>
    <property type="molecule type" value="Genomic_DNA"/>
</dbReference>
<organism evidence="2">
    <name type="scientific">Brassica cretica</name>
    <name type="common">Mustard</name>
    <dbReference type="NCBI Taxonomy" id="69181"/>
    <lineage>
        <taxon>Eukaryota</taxon>
        <taxon>Viridiplantae</taxon>
        <taxon>Streptophyta</taxon>
        <taxon>Embryophyta</taxon>
        <taxon>Tracheophyta</taxon>
        <taxon>Spermatophyta</taxon>
        <taxon>Magnoliopsida</taxon>
        <taxon>eudicotyledons</taxon>
        <taxon>Gunneridae</taxon>
        <taxon>Pentapetalae</taxon>
        <taxon>rosids</taxon>
        <taxon>malvids</taxon>
        <taxon>Brassicales</taxon>
        <taxon>Brassicaceae</taxon>
        <taxon>Brassiceae</taxon>
        <taxon>Brassica</taxon>
    </lineage>
</organism>
<feature type="region of interest" description="Disordered" evidence="1">
    <location>
        <begin position="89"/>
        <end position="147"/>
    </location>
</feature>
<protein>
    <submittedName>
        <fullName evidence="2">Uncharacterized protein</fullName>
    </submittedName>
</protein>
<dbReference type="AlphaFoldDB" id="A0A8S9KEF3"/>
<comment type="caution">
    <text evidence="2">The sequence shown here is derived from an EMBL/GenBank/DDBJ whole genome shotgun (WGS) entry which is preliminary data.</text>
</comment>
<accession>A0A8S9KEF3</accession>
<evidence type="ECO:0000313" key="2">
    <source>
        <dbReference type="EMBL" id="KAF2592452.1"/>
    </source>
</evidence>
<evidence type="ECO:0000256" key="1">
    <source>
        <dbReference type="SAM" id="MobiDB-lite"/>
    </source>
</evidence>
<name>A0A8S9KEF3_BRACR</name>
<gene>
    <name evidence="2" type="ORF">F2Q70_00043705</name>
</gene>
<reference evidence="2" key="1">
    <citation type="submission" date="2019-12" db="EMBL/GenBank/DDBJ databases">
        <title>Genome sequencing and annotation of Brassica cretica.</title>
        <authorList>
            <person name="Studholme D.J."/>
            <person name="Sarris P.F."/>
        </authorList>
    </citation>
    <scope>NUCLEOTIDE SEQUENCE</scope>
    <source>
        <strain evidence="2">PFS-102/07</strain>
        <tissue evidence="2">Leaf</tissue>
    </source>
</reference>
<proteinExistence type="predicted"/>